<gene>
    <name evidence="11" type="primary">recG</name>
    <name evidence="11" type="ORF">C4520_10105</name>
</gene>
<dbReference type="InterPro" id="IPR012340">
    <property type="entry name" value="NA-bd_OB-fold"/>
</dbReference>
<dbReference type="EMBL" id="QZKU01000068">
    <property type="protein sequence ID" value="RJP21357.1"/>
    <property type="molecule type" value="Genomic_DNA"/>
</dbReference>
<sequence length="696" mass="77297">MASPTRKPIRRRPAARSLASPVSECRGIGPRIAFLLSKLEIRSIEDLLSHFPRSYLDRRNVIPISSVETLSAAVIIGEIGRVRALRARRLHIIECTVHDDTGSIKAVWFNQPYLLKKLLRGSKAILSGTVGCRNKIQIENPDIEILKGGGRDFLHTLGIIPVYPLTEGIGQKTLRRLVRSALDDFLEDIPETLPHGLLQWQSLPPRKDAFRSIHFPHDEDELKQARKRIAFEEFAALQVNLLYKINQAASHGISFCARPLLTGLLKDRLPFSLTAAQADAVDKIFRRMESSRQMNVLLQGDVGSGKTAVAIYAMLKAVENSRQAALMAPTEILAEQHFTQVQRLVEGFDVPVFLLSAGRPALEKKEAVAFISSGKPCLVIGTHALIGHNVPLADLGLAIVDEQHRFGVNQRIALADKGVSPDLIVMTATPIPRTLALTLYSEFETILLDEVPAGRSFVKTVLVAEENRRPMLKFLQKQLQEGRQAFVVCPHIGAASGVDVEAANIKGALALYTKAFPDYVLAPLHGKMDLEERMRILDRFRSGQIQILVTTTIIEVGVDIPNASVIIIEGADKFGLTQLHQLRGRVGRSMHKSYCFLIADAATEQARQRLHFLESSTNGFQIAERDLQMRGPGEFLGTAQSGRLRLRVGHLVRDMDLLREARQQMMAILEADPFLELPQNEVLKSMLTSRSKKVPL</sequence>
<comment type="caution">
    <text evidence="11">The sequence shown here is derived from an EMBL/GenBank/DDBJ whole genome shotgun (WGS) entry which is preliminary data.</text>
</comment>
<dbReference type="GO" id="GO:0016787">
    <property type="term" value="F:hydrolase activity"/>
    <property type="evidence" value="ECO:0007669"/>
    <property type="project" value="UniProtKB-KW"/>
</dbReference>
<evidence type="ECO:0000259" key="10">
    <source>
        <dbReference type="PROSITE" id="PS51194"/>
    </source>
</evidence>
<dbReference type="Proteomes" id="UP000265882">
    <property type="component" value="Unassembled WGS sequence"/>
</dbReference>
<dbReference type="InterPro" id="IPR014001">
    <property type="entry name" value="Helicase_ATP-bd"/>
</dbReference>
<dbReference type="InterPro" id="IPR033454">
    <property type="entry name" value="RecG_wedge"/>
</dbReference>
<dbReference type="PROSITE" id="PS51192">
    <property type="entry name" value="HELICASE_ATP_BIND_1"/>
    <property type="match status" value="1"/>
</dbReference>
<evidence type="ECO:0000256" key="7">
    <source>
        <dbReference type="ARBA" id="ARBA00023204"/>
    </source>
</evidence>
<keyword evidence="3" id="KW-0378">Hydrolase</keyword>
<dbReference type="AlphaFoldDB" id="A0A3A4NLJ2"/>
<dbReference type="NCBIfam" id="NF008168">
    <property type="entry name" value="PRK10917.2-2"/>
    <property type="match status" value="1"/>
</dbReference>
<dbReference type="PANTHER" id="PTHR47964:SF1">
    <property type="entry name" value="ATP-DEPENDENT DNA HELICASE HOMOLOG RECG, CHLOROPLASTIC"/>
    <property type="match status" value="1"/>
</dbReference>
<dbReference type="GO" id="GO:0006281">
    <property type="term" value="P:DNA repair"/>
    <property type="evidence" value="ECO:0007669"/>
    <property type="project" value="UniProtKB-KW"/>
</dbReference>
<dbReference type="InterPro" id="IPR027417">
    <property type="entry name" value="P-loop_NTPase"/>
</dbReference>
<evidence type="ECO:0000256" key="4">
    <source>
        <dbReference type="ARBA" id="ARBA00022806"/>
    </source>
</evidence>
<keyword evidence="1" id="KW-0547">Nucleotide-binding</keyword>
<keyword evidence="7" id="KW-0234">DNA repair</keyword>
<feature type="domain" description="Helicase C-terminal" evidence="10">
    <location>
        <begin position="467"/>
        <end position="628"/>
    </location>
</feature>
<dbReference type="Gene3D" id="2.40.50.140">
    <property type="entry name" value="Nucleic acid-binding proteins"/>
    <property type="match status" value="1"/>
</dbReference>
<dbReference type="GO" id="GO:0003677">
    <property type="term" value="F:DNA binding"/>
    <property type="evidence" value="ECO:0007669"/>
    <property type="project" value="UniProtKB-KW"/>
</dbReference>
<evidence type="ECO:0000256" key="6">
    <source>
        <dbReference type="ARBA" id="ARBA00023125"/>
    </source>
</evidence>
<dbReference type="PROSITE" id="PS51194">
    <property type="entry name" value="HELICASE_CTER"/>
    <property type="match status" value="1"/>
</dbReference>
<reference evidence="11 12" key="1">
    <citation type="journal article" date="2017" name="ISME J.">
        <title>Energy and carbon metabolisms in a deep terrestrial subsurface fluid microbial community.</title>
        <authorList>
            <person name="Momper L."/>
            <person name="Jungbluth S.P."/>
            <person name="Lee M.D."/>
            <person name="Amend J.P."/>
        </authorList>
    </citation>
    <scope>NUCLEOTIDE SEQUENCE [LARGE SCALE GENOMIC DNA]</scope>
    <source>
        <strain evidence="11">SURF_5</strain>
    </source>
</reference>
<organism evidence="11 12">
    <name type="scientific">Abyssobacteria bacterium (strain SURF_5)</name>
    <dbReference type="NCBI Taxonomy" id="2093360"/>
    <lineage>
        <taxon>Bacteria</taxon>
        <taxon>Pseudomonadati</taxon>
        <taxon>Candidatus Hydrogenedentota</taxon>
        <taxon>Candidatus Abyssobacteria</taxon>
    </lineage>
</organism>
<dbReference type="InterPro" id="IPR047112">
    <property type="entry name" value="RecG/Mfd"/>
</dbReference>
<dbReference type="Pfam" id="PF00270">
    <property type="entry name" value="DEAD"/>
    <property type="match status" value="1"/>
</dbReference>
<dbReference type="InterPro" id="IPR011545">
    <property type="entry name" value="DEAD/DEAH_box_helicase_dom"/>
</dbReference>
<evidence type="ECO:0000313" key="12">
    <source>
        <dbReference type="Proteomes" id="UP000265882"/>
    </source>
</evidence>
<evidence type="ECO:0000256" key="2">
    <source>
        <dbReference type="ARBA" id="ARBA00022763"/>
    </source>
</evidence>
<keyword evidence="2" id="KW-0227">DNA damage</keyword>
<keyword evidence="5" id="KW-0067">ATP-binding</keyword>
<dbReference type="InterPro" id="IPR001650">
    <property type="entry name" value="Helicase_C-like"/>
</dbReference>
<evidence type="ECO:0000313" key="11">
    <source>
        <dbReference type="EMBL" id="RJP21357.1"/>
    </source>
</evidence>
<proteinExistence type="predicted"/>
<evidence type="ECO:0000259" key="9">
    <source>
        <dbReference type="PROSITE" id="PS51192"/>
    </source>
</evidence>
<dbReference type="SMART" id="SM00490">
    <property type="entry name" value="HELICc"/>
    <property type="match status" value="1"/>
</dbReference>
<dbReference type="Pfam" id="PF00271">
    <property type="entry name" value="Helicase_C"/>
    <property type="match status" value="1"/>
</dbReference>
<protein>
    <recommendedName>
        <fullName evidence="8">Probable DNA 3'-5' helicase RecG</fullName>
    </recommendedName>
</protein>
<dbReference type="NCBIfam" id="NF008165">
    <property type="entry name" value="PRK10917.1-3"/>
    <property type="match status" value="1"/>
</dbReference>
<keyword evidence="6" id="KW-0238">DNA-binding</keyword>
<dbReference type="GO" id="GO:0003678">
    <property type="term" value="F:DNA helicase activity"/>
    <property type="evidence" value="ECO:0007669"/>
    <property type="project" value="TreeGrafter"/>
</dbReference>
<evidence type="ECO:0000256" key="8">
    <source>
        <dbReference type="ARBA" id="ARBA00049819"/>
    </source>
</evidence>
<name>A0A3A4NLJ2_ABYX5</name>
<dbReference type="SUPFAM" id="SSF50249">
    <property type="entry name" value="Nucleic acid-binding proteins"/>
    <property type="match status" value="1"/>
</dbReference>
<dbReference type="SUPFAM" id="SSF52540">
    <property type="entry name" value="P-loop containing nucleoside triphosphate hydrolases"/>
    <property type="match status" value="2"/>
</dbReference>
<dbReference type="InterPro" id="IPR045562">
    <property type="entry name" value="RecG_dom3_C"/>
</dbReference>
<accession>A0A3A4NLJ2</accession>
<evidence type="ECO:0000256" key="3">
    <source>
        <dbReference type="ARBA" id="ARBA00022801"/>
    </source>
</evidence>
<evidence type="ECO:0000256" key="5">
    <source>
        <dbReference type="ARBA" id="ARBA00022840"/>
    </source>
</evidence>
<dbReference type="Pfam" id="PF17191">
    <property type="entry name" value="RecG_wedge"/>
    <property type="match status" value="1"/>
</dbReference>
<dbReference type="CDD" id="cd04488">
    <property type="entry name" value="RecG_wedge_OBF"/>
    <property type="match status" value="1"/>
</dbReference>
<dbReference type="GO" id="GO:0005524">
    <property type="term" value="F:ATP binding"/>
    <property type="evidence" value="ECO:0007669"/>
    <property type="project" value="UniProtKB-KW"/>
</dbReference>
<evidence type="ECO:0000256" key="1">
    <source>
        <dbReference type="ARBA" id="ARBA00022741"/>
    </source>
</evidence>
<keyword evidence="4 11" id="KW-0347">Helicase</keyword>
<dbReference type="PANTHER" id="PTHR47964">
    <property type="entry name" value="ATP-DEPENDENT DNA HELICASE HOMOLOG RECG, CHLOROPLASTIC"/>
    <property type="match status" value="1"/>
</dbReference>
<feature type="domain" description="Helicase ATP-binding" evidence="9">
    <location>
        <begin position="287"/>
        <end position="448"/>
    </location>
</feature>
<dbReference type="SMART" id="SM00487">
    <property type="entry name" value="DEXDc"/>
    <property type="match status" value="1"/>
</dbReference>
<dbReference type="Gene3D" id="3.40.50.300">
    <property type="entry name" value="P-loop containing nucleotide triphosphate hydrolases"/>
    <property type="match status" value="2"/>
</dbReference>
<dbReference type="Pfam" id="PF19833">
    <property type="entry name" value="RecG_dom3_C"/>
    <property type="match status" value="1"/>
</dbReference>